<feature type="region of interest" description="Disordered" evidence="1">
    <location>
        <begin position="40"/>
        <end position="79"/>
    </location>
</feature>
<gene>
    <name evidence="2" type="ORF">Tci_926725</name>
</gene>
<comment type="caution">
    <text evidence="2">The sequence shown here is derived from an EMBL/GenBank/DDBJ whole genome shotgun (WGS) entry which is preliminary data.</text>
</comment>
<evidence type="ECO:0000256" key="1">
    <source>
        <dbReference type="SAM" id="MobiDB-lite"/>
    </source>
</evidence>
<feature type="non-terminal residue" evidence="2">
    <location>
        <position position="79"/>
    </location>
</feature>
<reference evidence="2" key="1">
    <citation type="journal article" date="2019" name="Sci. Rep.">
        <title>Draft genome of Tanacetum cinerariifolium, the natural source of mosquito coil.</title>
        <authorList>
            <person name="Yamashiro T."/>
            <person name="Shiraishi A."/>
            <person name="Satake H."/>
            <person name="Nakayama K."/>
        </authorList>
    </citation>
    <scope>NUCLEOTIDE SEQUENCE</scope>
</reference>
<dbReference type="EMBL" id="BKCJ011809762">
    <property type="protein sequence ID" value="GFD54756.1"/>
    <property type="molecule type" value="Genomic_DNA"/>
</dbReference>
<sequence>RELCSSRFYGPFSYPSTNADYKVRATALLLKKTFPYARPYRRRGRWQPRNRPGRPAALGPPARRPAPLQTPQPGPPSSD</sequence>
<feature type="compositionally biased region" description="Pro residues" evidence="1">
    <location>
        <begin position="62"/>
        <end position="79"/>
    </location>
</feature>
<feature type="compositionally biased region" description="Basic residues" evidence="1">
    <location>
        <begin position="40"/>
        <end position="52"/>
    </location>
</feature>
<protein>
    <submittedName>
        <fullName evidence="2">Uncharacterized protein</fullName>
    </submittedName>
</protein>
<evidence type="ECO:0000313" key="2">
    <source>
        <dbReference type="EMBL" id="GFD54756.1"/>
    </source>
</evidence>
<organism evidence="2">
    <name type="scientific">Tanacetum cinerariifolium</name>
    <name type="common">Dalmatian daisy</name>
    <name type="synonym">Chrysanthemum cinerariifolium</name>
    <dbReference type="NCBI Taxonomy" id="118510"/>
    <lineage>
        <taxon>Eukaryota</taxon>
        <taxon>Viridiplantae</taxon>
        <taxon>Streptophyta</taxon>
        <taxon>Embryophyta</taxon>
        <taxon>Tracheophyta</taxon>
        <taxon>Spermatophyta</taxon>
        <taxon>Magnoliopsida</taxon>
        <taxon>eudicotyledons</taxon>
        <taxon>Gunneridae</taxon>
        <taxon>Pentapetalae</taxon>
        <taxon>asterids</taxon>
        <taxon>campanulids</taxon>
        <taxon>Asterales</taxon>
        <taxon>Asteraceae</taxon>
        <taxon>Asteroideae</taxon>
        <taxon>Anthemideae</taxon>
        <taxon>Anthemidinae</taxon>
        <taxon>Tanacetum</taxon>
    </lineage>
</organism>
<name>A0A699XA97_TANCI</name>
<dbReference type="AlphaFoldDB" id="A0A699XA97"/>
<accession>A0A699XA97</accession>
<proteinExistence type="predicted"/>
<feature type="non-terminal residue" evidence="2">
    <location>
        <position position="1"/>
    </location>
</feature>